<dbReference type="Proteomes" id="UP000504610">
    <property type="component" value="Chromosome 8"/>
</dbReference>
<reference evidence="2" key="1">
    <citation type="journal article" date="2019" name="Database">
        <title>The radish genome database (RadishGD): an integrated information resource for radish genomics.</title>
        <authorList>
            <person name="Yu H.J."/>
            <person name="Baek S."/>
            <person name="Lee Y.J."/>
            <person name="Cho A."/>
            <person name="Mun J.H."/>
        </authorList>
    </citation>
    <scope>NUCLEOTIDE SEQUENCE [LARGE SCALE GENOMIC DNA]</scope>
    <source>
        <strain evidence="2">cv. WK10039</strain>
    </source>
</reference>
<keyword evidence="1" id="KW-1133">Transmembrane helix</keyword>
<keyword evidence="1" id="KW-0812">Transmembrane</keyword>
<name>A0A9W3C8J8_RAPSA</name>
<organism evidence="2 3">
    <name type="scientific">Raphanus sativus</name>
    <name type="common">Radish</name>
    <name type="synonym">Raphanus raphanistrum var. sativus</name>
    <dbReference type="NCBI Taxonomy" id="3726"/>
    <lineage>
        <taxon>Eukaryota</taxon>
        <taxon>Viridiplantae</taxon>
        <taxon>Streptophyta</taxon>
        <taxon>Embryophyta</taxon>
        <taxon>Tracheophyta</taxon>
        <taxon>Spermatophyta</taxon>
        <taxon>Magnoliopsida</taxon>
        <taxon>eudicotyledons</taxon>
        <taxon>Gunneridae</taxon>
        <taxon>Pentapetalae</taxon>
        <taxon>rosids</taxon>
        <taxon>malvids</taxon>
        <taxon>Brassicales</taxon>
        <taxon>Brassicaceae</taxon>
        <taxon>Brassiceae</taxon>
        <taxon>Raphanus</taxon>
    </lineage>
</organism>
<evidence type="ECO:0000313" key="3">
    <source>
        <dbReference type="RefSeq" id="XP_056847796.1"/>
    </source>
</evidence>
<keyword evidence="1" id="KW-0472">Membrane</keyword>
<proteinExistence type="predicted"/>
<keyword evidence="2" id="KW-1185">Reference proteome</keyword>
<dbReference type="AlphaFoldDB" id="A0A9W3C8J8"/>
<gene>
    <name evidence="3" type="primary">LOC130498446</name>
</gene>
<sequence length="139" mass="15499">MQLLSPKWHALSGRLSSRWVVSPLVNCSWCSLLPVAIIVLCIFSKMSWFMGVQVGLGRLQFHMAKHQGVRVFVTAEIKLSSLLPKRLTVLVSKGAELRPRTKRLLYAEVEKTVWPAIGAGKVKPKLIQVFTVVTSSRSS</sequence>
<protein>
    <submittedName>
        <fullName evidence="3">Uncharacterized protein LOC130498446 isoform X1</fullName>
    </submittedName>
</protein>
<accession>A0A9W3C8J8</accession>
<dbReference type="KEGG" id="rsz:130498446"/>
<dbReference type="RefSeq" id="XP_056847796.1">
    <property type="nucleotide sequence ID" value="XM_056991816.1"/>
</dbReference>
<evidence type="ECO:0000256" key="1">
    <source>
        <dbReference type="SAM" id="Phobius"/>
    </source>
</evidence>
<feature type="transmembrane region" description="Helical" evidence="1">
    <location>
        <begin position="20"/>
        <end position="43"/>
    </location>
</feature>
<reference evidence="3" key="2">
    <citation type="submission" date="2025-08" db="UniProtKB">
        <authorList>
            <consortium name="RefSeq"/>
        </authorList>
    </citation>
    <scope>IDENTIFICATION</scope>
    <source>
        <tissue evidence="3">Leaf</tissue>
    </source>
</reference>
<dbReference type="OrthoDB" id="3509362at2759"/>
<dbReference type="GeneID" id="130498446"/>
<evidence type="ECO:0000313" key="2">
    <source>
        <dbReference type="Proteomes" id="UP000504610"/>
    </source>
</evidence>